<dbReference type="Proteomes" id="UP000649259">
    <property type="component" value="Unassembled WGS sequence"/>
</dbReference>
<evidence type="ECO:0008006" key="3">
    <source>
        <dbReference type="Google" id="ProtNLM"/>
    </source>
</evidence>
<reference evidence="2" key="1">
    <citation type="submission" date="2023-07" db="EMBL/GenBank/DDBJ databases">
        <title>Whole genome shotgun sequence of Streptomyces cacaoi subsp. asoensis NBRC 13813.</title>
        <authorList>
            <person name="Komaki H."/>
            <person name="Tamura T."/>
        </authorList>
    </citation>
    <scope>NUCLEOTIDE SEQUENCE [LARGE SCALE GENOMIC DNA]</scope>
    <source>
        <strain evidence="2">NBRC 13813</strain>
    </source>
</reference>
<keyword evidence="2" id="KW-1185">Reference proteome</keyword>
<sequence>MQRACLARALVLRPRWLVCDEMTAMLDAVHHGRPGHGGRGIAGRVTATPLLEPTSRRHLPELTFPARLLAQGDDIVPVQGAR</sequence>
<dbReference type="EMBL" id="BNEB01000001">
    <property type="protein sequence ID" value="GHI58828.1"/>
    <property type="molecule type" value="Genomic_DNA"/>
</dbReference>
<dbReference type="InterPro" id="IPR027417">
    <property type="entry name" value="P-loop_NTPase"/>
</dbReference>
<proteinExistence type="predicted"/>
<organism evidence="1 2">
    <name type="scientific">Streptomyces asoensis</name>
    <dbReference type="NCBI Taxonomy" id="249586"/>
    <lineage>
        <taxon>Bacteria</taxon>
        <taxon>Bacillati</taxon>
        <taxon>Actinomycetota</taxon>
        <taxon>Actinomycetes</taxon>
        <taxon>Kitasatosporales</taxon>
        <taxon>Streptomycetaceae</taxon>
        <taxon>Streptomyces</taxon>
    </lineage>
</organism>
<accession>A0ABQ3RSI4</accession>
<comment type="caution">
    <text evidence="1">The sequence shown here is derived from an EMBL/GenBank/DDBJ whole genome shotgun (WGS) entry which is preliminary data.</text>
</comment>
<gene>
    <name evidence="1" type="ORF">Saso_04780</name>
</gene>
<evidence type="ECO:0000313" key="1">
    <source>
        <dbReference type="EMBL" id="GHI58828.1"/>
    </source>
</evidence>
<dbReference type="SUPFAM" id="SSF52540">
    <property type="entry name" value="P-loop containing nucleoside triphosphate hydrolases"/>
    <property type="match status" value="1"/>
</dbReference>
<dbReference type="Gene3D" id="3.40.50.300">
    <property type="entry name" value="P-loop containing nucleotide triphosphate hydrolases"/>
    <property type="match status" value="1"/>
</dbReference>
<name>A0ABQ3RSI4_9ACTN</name>
<evidence type="ECO:0000313" key="2">
    <source>
        <dbReference type="Proteomes" id="UP000649259"/>
    </source>
</evidence>
<protein>
    <recommendedName>
        <fullName evidence="3">ABC transporter domain-containing protein</fullName>
    </recommendedName>
</protein>